<comment type="caution">
    <text evidence="1">The sequence shown here is derived from an EMBL/GenBank/DDBJ whole genome shotgun (WGS) entry which is preliminary data.</text>
</comment>
<sequence>MADASLLRPLPASHPHTCIVKGIVCTLYGISSVKSLVFYDFSFHDFDDNRHFMRIYRWFSRFRVQKKPFP</sequence>
<dbReference type="Proteomes" id="UP000234789">
    <property type="component" value="Unassembled WGS sequence"/>
</dbReference>
<organism evidence="1 2">
    <name type="scientific">Paenibacillus pasadenensis</name>
    <dbReference type="NCBI Taxonomy" id="217090"/>
    <lineage>
        <taxon>Bacteria</taxon>
        <taxon>Bacillati</taxon>
        <taxon>Bacillota</taxon>
        <taxon>Bacilli</taxon>
        <taxon>Bacillales</taxon>
        <taxon>Paenibacillaceae</taxon>
        <taxon>Paenibacillus</taxon>
    </lineage>
</organism>
<gene>
    <name evidence="1" type="ORF">B8V81_3624</name>
</gene>
<name>A0A2N5N4D9_9BACL</name>
<evidence type="ECO:0000313" key="1">
    <source>
        <dbReference type="EMBL" id="PLT45193.1"/>
    </source>
</evidence>
<protein>
    <submittedName>
        <fullName evidence="1">Uncharacterized protein</fullName>
    </submittedName>
</protein>
<accession>A0A2N5N4D9</accession>
<keyword evidence="2" id="KW-1185">Reference proteome</keyword>
<evidence type="ECO:0000313" key="2">
    <source>
        <dbReference type="Proteomes" id="UP000234789"/>
    </source>
</evidence>
<proteinExistence type="predicted"/>
<reference evidence="1 2" key="1">
    <citation type="submission" date="2017-05" db="EMBL/GenBank/DDBJ databases">
        <title>Functional genome analysis of Paenibacillus pasadenensis strain R16: insights on endophytic life style and antifungal activity.</title>
        <authorList>
            <person name="Passera A."/>
            <person name="Marcolungo L."/>
            <person name="Casati P."/>
            <person name="Brasca M."/>
            <person name="Quaglino F."/>
            <person name="Delledonne M."/>
        </authorList>
    </citation>
    <scope>NUCLEOTIDE SEQUENCE [LARGE SCALE GENOMIC DNA]</scope>
    <source>
        <strain evidence="1 2">R16</strain>
    </source>
</reference>
<dbReference type="AlphaFoldDB" id="A0A2N5N4D9"/>
<dbReference type="EMBL" id="NFEZ01000004">
    <property type="protein sequence ID" value="PLT45193.1"/>
    <property type="molecule type" value="Genomic_DNA"/>
</dbReference>